<accession>A0AAE5GNU1</accession>
<protein>
    <submittedName>
        <fullName evidence="1">Uncharacterized protein</fullName>
    </submittedName>
</protein>
<dbReference type="EMBL" id="VTXO01000001">
    <property type="protein sequence ID" value="NOI79726.1"/>
    <property type="molecule type" value="Genomic_DNA"/>
</dbReference>
<evidence type="ECO:0000313" key="1">
    <source>
        <dbReference type="EMBL" id="NOI79726.1"/>
    </source>
</evidence>
<proteinExistence type="predicted"/>
<sequence>MRKLKIDTYSLEHDHIEDSVSVPFFAAKAVAKLMPKKLAEKFDENGDQLQQLIDAISTAKHEGVLMEFQDPENSQRIVFSVS</sequence>
<gene>
    <name evidence="1" type="ORF">F0237_03540</name>
</gene>
<reference evidence="1 2" key="1">
    <citation type="submission" date="2019-08" db="EMBL/GenBank/DDBJ databases">
        <title>Draft genome sequencing and comparative genomics of hatchery-associated Vibrios.</title>
        <authorList>
            <person name="Kehlet-Delgado H."/>
            <person name="Mueller R.S."/>
        </authorList>
    </citation>
    <scope>NUCLEOTIDE SEQUENCE [LARGE SCALE GENOMIC DNA]</scope>
    <source>
        <strain evidence="1 2">01-65-5-1</strain>
    </source>
</reference>
<dbReference type="RefSeq" id="WP_171320446.1">
    <property type="nucleotide sequence ID" value="NZ_VTXO01000001.1"/>
</dbReference>
<organism evidence="1 2">
    <name type="scientific">Vibrio tubiashii</name>
    <dbReference type="NCBI Taxonomy" id="29498"/>
    <lineage>
        <taxon>Bacteria</taxon>
        <taxon>Pseudomonadati</taxon>
        <taxon>Pseudomonadota</taxon>
        <taxon>Gammaproteobacteria</taxon>
        <taxon>Vibrionales</taxon>
        <taxon>Vibrionaceae</taxon>
        <taxon>Vibrio</taxon>
        <taxon>Vibrio oreintalis group</taxon>
    </lineage>
</organism>
<dbReference type="Proteomes" id="UP000572722">
    <property type="component" value="Unassembled WGS sequence"/>
</dbReference>
<dbReference type="AlphaFoldDB" id="A0AAE5GNU1"/>
<name>A0AAE5GNU1_9VIBR</name>
<comment type="caution">
    <text evidence="1">The sequence shown here is derived from an EMBL/GenBank/DDBJ whole genome shotgun (WGS) entry which is preliminary data.</text>
</comment>
<evidence type="ECO:0000313" key="2">
    <source>
        <dbReference type="Proteomes" id="UP000572722"/>
    </source>
</evidence>